<dbReference type="PANTHER" id="PTHR43434:SF20">
    <property type="entry name" value="5'-NUCLEOTIDASE"/>
    <property type="match status" value="1"/>
</dbReference>
<gene>
    <name evidence="2" type="ORF">H4F45_12160</name>
</gene>
<dbReference type="GO" id="GO:0046872">
    <property type="term" value="F:metal ion binding"/>
    <property type="evidence" value="ECO:0007669"/>
    <property type="project" value="UniProtKB-KW"/>
</dbReference>
<keyword evidence="1" id="KW-0479">Metal-binding</keyword>
<dbReference type="SFLD" id="SFLDG01129">
    <property type="entry name" value="C1.5:_HAD__Beta-PGM__Phosphata"/>
    <property type="match status" value="1"/>
</dbReference>
<proteinExistence type="predicted"/>
<reference evidence="2" key="1">
    <citation type="submission" date="2020-07" db="EMBL/GenBank/DDBJ databases">
        <title>A pangenomic view of the genus Pectobacterium provides insights into genome organization, phylogeny, and virulence.</title>
        <authorList>
            <person name="Jonkheer E."/>
            <person name="Brankovics B."/>
            <person name="Houwers I."/>
            <person name="Van Der Wolf J."/>
            <person name="Bonants P."/>
            <person name="Vreeburg R."/>
            <person name="Bollema R."/>
            <person name="De Haan J."/>
            <person name="Berke L."/>
            <person name="De Ridder D."/>
            <person name="Smit S."/>
            <person name="Van Der Lee T.A.J."/>
        </authorList>
    </citation>
    <scope>NUCLEOTIDE SEQUENCE</scope>
    <source>
        <strain evidence="2">NAK:433</strain>
    </source>
</reference>
<dbReference type="InterPro" id="IPR050155">
    <property type="entry name" value="HAD-like_hydrolase_sf"/>
</dbReference>
<dbReference type="GO" id="GO:0005829">
    <property type="term" value="C:cytosol"/>
    <property type="evidence" value="ECO:0007669"/>
    <property type="project" value="TreeGrafter"/>
</dbReference>
<dbReference type="AlphaFoldDB" id="A0AAE2WFC7"/>
<dbReference type="Gene3D" id="1.10.150.240">
    <property type="entry name" value="Putative phosphatase, domain 2"/>
    <property type="match status" value="1"/>
</dbReference>
<dbReference type="Pfam" id="PF13419">
    <property type="entry name" value="HAD_2"/>
    <property type="match status" value="1"/>
</dbReference>
<dbReference type="InterPro" id="IPR023214">
    <property type="entry name" value="HAD_sf"/>
</dbReference>
<dbReference type="GO" id="GO:0004713">
    <property type="term" value="F:protein tyrosine kinase activity"/>
    <property type="evidence" value="ECO:0007669"/>
    <property type="project" value="TreeGrafter"/>
</dbReference>
<organism evidence="2 3">
    <name type="scientific">Pectobacterium brasiliense</name>
    <dbReference type="NCBI Taxonomy" id="180957"/>
    <lineage>
        <taxon>Bacteria</taxon>
        <taxon>Pseudomonadati</taxon>
        <taxon>Pseudomonadota</taxon>
        <taxon>Gammaproteobacteria</taxon>
        <taxon>Enterobacterales</taxon>
        <taxon>Pectobacteriaceae</taxon>
        <taxon>Pectobacterium</taxon>
    </lineage>
</organism>
<dbReference type="Proteomes" id="UP000768524">
    <property type="component" value="Unassembled WGS sequence"/>
</dbReference>
<evidence type="ECO:0000313" key="2">
    <source>
        <dbReference type="EMBL" id="MBN3052218.1"/>
    </source>
</evidence>
<dbReference type="RefSeq" id="WP_180785971.1">
    <property type="nucleotide sequence ID" value="NZ_JACDSF010000026.1"/>
</dbReference>
<dbReference type="InterPro" id="IPR041492">
    <property type="entry name" value="HAD_2"/>
</dbReference>
<evidence type="ECO:0000256" key="1">
    <source>
        <dbReference type="ARBA" id="ARBA00022723"/>
    </source>
</evidence>
<evidence type="ECO:0000313" key="3">
    <source>
        <dbReference type="Proteomes" id="UP000768524"/>
    </source>
</evidence>
<sequence length="222" mass="24846">MNIIFDLDGTIIDSVPGIKDSLIYAIREQGHMIDDEIDISSLIGPPMSNIVKTLLEPYADDRVEETINIYRAHYGQYGLYNSLIYEGVLLMLDQLKQRGNKLFISTSKRQLFAEKILGEMGISTLFSDIIGTPADGSMDDKSKLLAYLIMKHEVDPSRSIMVGDRKDDIIGARDNHLSSIGVLWGYGTHAELSTHQADYLCDQPDKLCDVIDKMKLLHPAIV</sequence>
<protein>
    <submittedName>
        <fullName evidence="2">HAD hydrolase-like protein</fullName>
    </submittedName>
</protein>
<dbReference type="EMBL" id="JACGEP010000027">
    <property type="protein sequence ID" value="MBN3052218.1"/>
    <property type="molecule type" value="Genomic_DNA"/>
</dbReference>
<accession>A0AAE2WFC7</accession>
<dbReference type="SUPFAM" id="SSF56784">
    <property type="entry name" value="HAD-like"/>
    <property type="match status" value="1"/>
</dbReference>
<keyword evidence="2" id="KW-0378">Hydrolase</keyword>
<dbReference type="PANTHER" id="PTHR43434">
    <property type="entry name" value="PHOSPHOGLYCOLATE PHOSPHATASE"/>
    <property type="match status" value="1"/>
</dbReference>
<dbReference type="GO" id="GO:0016787">
    <property type="term" value="F:hydrolase activity"/>
    <property type="evidence" value="ECO:0007669"/>
    <property type="project" value="UniProtKB-KW"/>
</dbReference>
<dbReference type="Gene3D" id="3.40.50.1000">
    <property type="entry name" value="HAD superfamily/HAD-like"/>
    <property type="match status" value="1"/>
</dbReference>
<dbReference type="InterPro" id="IPR023198">
    <property type="entry name" value="PGP-like_dom2"/>
</dbReference>
<name>A0AAE2WFC7_9GAMM</name>
<comment type="caution">
    <text evidence="2">The sequence shown here is derived from an EMBL/GenBank/DDBJ whole genome shotgun (WGS) entry which is preliminary data.</text>
</comment>
<dbReference type="SFLD" id="SFLDS00003">
    <property type="entry name" value="Haloacid_Dehalogenase"/>
    <property type="match status" value="1"/>
</dbReference>
<dbReference type="InterPro" id="IPR036412">
    <property type="entry name" value="HAD-like_sf"/>
</dbReference>